<organism evidence="12 13">
    <name type="scientific">Chrysochromulina tobinii</name>
    <dbReference type="NCBI Taxonomy" id="1460289"/>
    <lineage>
        <taxon>Eukaryota</taxon>
        <taxon>Haptista</taxon>
        <taxon>Haptophyta</taxon>
        <taxon>Prymnesiophyceae</taxon>
        <taxon>Prymnesiales</taxon>
        <taxon>Chrysochromulinaceae</taxon>
        <taxon>Chrysochromulina</taxon>
    </lineage>
</organism>
<dbReference type="InterPro" id="IPR041546">
    <property type="entry name" value="ClpA/ClpB_AAA_lid"/>
</dbReference>
<dbReference type="InterPro" id="IPR036628">
    <property type="entry name" value="Clp_N_dom_sf"/>
</dbReference>
<dbReference type="GO" id="GO:0034605">
    <property type="term" value="P:cellular response to heat"/>
    <property type="evidence" value="ECO:0007669"/>
    <property type="project" value="TreeGrafter"/>
</dbReference>
<evidence type="ECO:0000256" key="3">
    <source>
        <dbReference type="ARBA" id="ARBA00022640"/>
    </source>
</evidence>
<evidence type="ECO:0000256" key="8">
    <source>
        <dbReference type="RuleBase" id="RU004432"/>
    </source>
</evidence>
<dbReference type="InterPro" id="IPR001270">
    <property type="entry name" value="ClpA/B"/>
</dbReference>
<feature type="region of interest" description="Disordered" evidence="9">
    <location>
        <begin position="97"/>
        <end position="190"/>
    </location>
</feature>
<proteinExistence type="inferred from homology"/>
<dbReference type="PROSITE" id="PS00870">
    <property type="entry name" value="CLPAB_1"/>
    <property type="match status" value="1"/>
</dbReference>
<evidence type="ECO:0000256" key="4">
    <source>
        <dbReference type="ARBA" id="ARBA00022737"/>
    </source>
</evidence>
<keyword evidence="5 8" id="KW-0547">Nucleotide-binding</keyword>
<dbReference type="PANTHER" id="PTHR11638:SF155">
    <property type="entry name" value="CHAPERONE PROTEIN CLPC1, CHLOROPLASTIC-LIKE"/>
    <property type="match status" value="1"/>
</dbReference>
<evidence type="ECO:0000256" key="5">
    <source>
        <dbReference type="ARBA" id="ARBA00022741"/>
    </source>
</evidence>
<protein>
    <submittedName>
        <fullName evidence="12">ATP-dependent clp protease ATP-binding subunit clpa-like protein</fullName>
    </submittedName>
</protein>
<dbReference type="FunFam" id="3.40.50.300:FF:000025">
    <property type="entry name" value="ATP-dependent Clp protease subunit"/>
    <property type="match status" value="1"/>
</dbReference>
<dbReference type="InterPro" id="IPR019489">
    <property type="entry name" value="Clp_ATPase_C"/>
</dbReference>
<keyword evidence="12" id="KW-0645">Protease</keyword>
<feature type="domain" description="AAA+ ATPase" evidence="10">
    <location>
        <begin position="493"/>
        <end position="638"/>
    </location>
</feature>
<dbReference type="GO" id="GO:0016887">
    <property type="term" value="F:ATP hydrolysis activity"/>
    <property type="evidence" value="ECO:0007669"/>
    <property type="project" value="InterPro"/>
</dbReference>
<evidence type="ECO:0000259" key="11">
    <source>
        <dbReference type="SMART" id="SM01086"/>
    </source>
</evidence>
<evidence type="ECO:0000256" key="7">
    <source>
        <dbReference type="ARBA" id="ARBA00023186"/>
    </source>
</evidence>
<dbReference type="Pfam" id="PF17871">
    <property type="entry name" value="AAA_lid_9"/>
    <property type="match status" value="1"/>
</dbReference>
<evidence type="ECO:0000313" key="12">
    <source>
        <dbReference type="EMBL" id="KOO52870.1"/>
    </source>
</evidence>
<dbReference type="GO" id="GO:0006508">
    <property type="term" value="P:proteolysis"/>
    <property type="evidence" value="ECO:0007669"/>
    <property type="project" value="UniProtKB-KW"/>
</dbReference>
<evidence type="ECO:0000259" key="10">
    <source>
        <dbReference type="SMART" id="SM00382"/>
    </source>
</evidence>
<dbReference type="FunFam" id="3.40.50.300:FF:000010">
    <property type="entry name" value="Chaperone clpB 1, putative"/>
    <property type="match status" value="1"/>
</dbReference>
<dbReference type="GO" id="GO:0009507">
    <property type="term" value="C:chloroplast"/>
    <property type="evidence" value="ECO:0007669"/>
    <property type="project" value="UniProtKB-SubCell"/>
</dbReference>
<dbReference type="GO" id="GO:0005524">
    <property type="term" value="F:ATP binding"/>
    <property type="evidence" value="ECO:0007669"/>
    <property type="project" value="UniProtKB-KW"/>
</dbReference>
<dbReference type="InterPro" id="IPR003593">
    <property type="entry name" value="AAA+_ATPase"/>
</dbReference>
<feature type="domain" description="Clp ATPase C-terminal" evidence="11">
    <location>
        <begin position="968"/>
        <end position="1059"/>
    </location>
</feature>
<dbReference type="Pfam" id="PF02861">
    <property type="entry name" value="Clp_N"/>
    <property type="match status" value="1"/>
</dbReference>
<dbReference type="AlphaFoldDB" id="A0A0M0LP67"/>
<feature type="domain" description="AAA+ ATPase" evidence="10">
    <location>
        <begin position="791"/>
        <end position="951"/>
    </location>
</feature>
<dbReference type="Gene3D" id="3.40.50.300">
    <property type="entry name" value="P-loop containing nucleotide triphosphate hydrolases"/>
    <property type="match status" value="3"/>
</dbReference>
<name>A0A0M0LP67_9EUKA</name>
<keyword evidence="6 8" id="KW-0067">ATP-binding</keyword>
<accession>A0A0M0LP67</accession>
<dbReference type="InterPro" id="IPR003959">
    <property type="entry name" value="ATPase_AAA_core"/>
</dbReference>
<dbReference type="SUPFAM" id="SSF52540">
    <property type="entry name" value="P-loop containing nucleoside triphosphate hydrolases"/>
    <property type="match status" value="2"/>
</dbReference>
<keyword evidence="4" id="KW-0677">Repeat</keyword>
<comment type="subcellular location">
    <subcellularLocation>
        <location evidence="1">Plastid</location>
        <location evidence="1">Chloroplast</location>
    </subcellularLocation>
</comment>
<evidence type="ECO:0000256" key="2">
    <source>
        <dbReference type="ARBA" id="ARBA00022528"/>
    </source>
</evidence>
<dbReference type="Pfam" id="PF07724">
    <property type="entry name" value="AAA_2"/>
    <property type="match status" value="1"/>
</dbReference>
<dbReference type="InterPro" id="IPR027417">
    <property type="entry name" value="P-loop_NTPase"/>
</dbReference>
<dbReference type="InterPro" id="IPR018368">
    <property type="entry name" value="ClpA/B_CS1"/>
</dbReference>
<dbReference type="InterPro" id="IPR050130">
    <property type="entry name" value="ClpA_ClpB"/>
</dbReference>
<dbReference type="Proteomes" id="UP000037460">
    <property type="component" value="Unassembled WGS sequence"/>
</dbReference>
<dbReference type="Gene3D" id="1.10.8.60">
    <property type="match status" value="1"/>
</dbReference>
<dbReference type="EMBL" id="JWZX01000475">
    <property type="protein sequence ID" value="KOO52870.1"/>
    <property type="molecule type" value="Genomic_DNA"/>
</dbReference>
<feature type="compositionally biased region" description="Low complexity" evidence="9">
    <location>
        <begin position="143"/>
        <end position="157"/>
    </location>
</feature>
<comment type="caution">
    <text evidence="12">The sequence shown here is derived from an EMBL/GenBank/DDBJ whole genome shotgun (WGS) entry which is preliminary data.</text>
</comment>
<dbReference type="GO" id="GO:0008233">
    <property type="term" value="F:peptidase activity"/>
    <property type="evidence" value="ECO:0007669"/>
    <property type="project" value="UniProtKB-KW"/>
</dbReference>
<keyword evidence="13" id="KW-1185">Reference proteome</keyword>
<dbReference type="PANTHER" id="PTHR11638">
    <property type="entry name" value="ATP-DEPENDENT CLP PROTEASE"/>
    <property type="match status" value="1"/>
</dbReference>
<keyword evidence="2" id="KW-0150">Chloroplast</keyword>
<dbReference type="SMART" id="SM00382">
    <property type="entry name" value="AAA"/>
    <property type="match status" value="2"/>
</dbReference>
<dbReference type="CDD" id="cd19499">
    <property type="entry name" value="RecA-like_ClpB_Hsp104-like"/>
    <property type="match status" value="1"/>
</dbReference>
<reference evidence="13" key="1">
    <citation type="journal article" date="2015" name="PLoS Genet.">
        <title>Genome Sequence and Transcriptome Analyses of Chrysochromulina tobin: Metabolic Tools for Enhanced Algal Fitness in the Prominent Order Prymnesiales (Haptophyceae).</title>
        <authorList>
            <person name="Hovde B.T."/>
            <person name="Deodato C.R."/>
            <person name="Hunsperger H.M."/>
            <person name="Ryken S.A."/>
            <person name="Yost W."/>
            <person name="Jha R.K."/>
            <person name="Patterson J."/>
            <person name="Monnat R.J. Jr."/>
            <person name="Barlow S.B."/>
            <person name="Starkenburg S.R."/>
            <person name="Cattolico R.A."/>
        </authorList>
    </citation>
    <scope>NUCLEOTIDE SEQUENCE</scope>
    <source>
        <strain evidence="13">CCMP291</strain>
    </source>
</reference>
<comment type="similarity">
    <text evidence="8">Belongs to the ClpA/ClpB family.</text>
</comment>
<evidence type="ECO:0000256" key="9">
    <source>
        <dbReference type="SAM" id="MobiDB-lite"/>
    </source>
</evidence>
<dbReference type="Gene3D" id="1.10.1780.10">
    <property type="entry name" value="Clp, N-terminal domain"/>
    <property type="match status" value="1"/>
</dbReference>
<evidence type="ECO:0000256" key="1">
    <source>
        <dbReference type="ARBA" id="ARBA00004229"/>
    </source>
</evidence>
<dbReference type="PROSITE" id="PS00871">
    <property type="entry name" value="CLPAB_2"/>
    <property type="match status" value="1"/>
</dbReference>
<evidence type="ECO:0000313" key="13">
    <source>
        <dbReference type="Proteomes" id="UP000037460"/>
    </source>
</evidence>
<dbReference type="Pfam" id="PF10431">
    <property type="entry name" value="ClpB_D2-small"/>
    <property type="match status" value="1"/>
</dbReference>
<keyword evidence="3" id="KW-0934">Plastid</keyword>
<dbReference type="SMART" id="SM01086">
    <property type="entry name" value="ClpB_D2-small"/>
    <property type="match status" value="1"/>
</dbReference>
<evidence type="ECO:0000256" key="6">
    <source>
        <dbReference type="ARBA" id="ARBA00022840"/>
    </source>
</evidence>
<dbReference type="PRINTS" id="PR00300">
    <property type="entry name" value="CLPPROTEASEA"/>
</dbReference>
<dbReference type="Pfam" id="PF00004">
    <property type="entry name" value="AAA"/>
    <property type="match status" value="1"/>
</dbReference>
<keyword evidence="7 8" id="KW-0143">Chaperone</keyword>
<gene>
    <name evidence="12" type="ORF">Ctob_012211</name>
</gene>
<dbReference type="InterPro" id="IPR028299">
    <property type="entry name" value="ClpA/B_CS2"/>
</dbReference>
<dbReference type="CDD" id="cd00009">
    <property type="entry name" value="AAA"/>
    <property type="match status" value="1"/>
</dbReference>
<keyword evidence="12" id="KW-0378">Hydrolase</keyword>
<dbReference type="OrthoDB" id="47330at2759"/>
<dbReference type="InterPro" id="IPR004176">
    <property type="entry name" value="Clp_R_N"/>
</dbReference>
<sequence>MAARLARGLSSAQARARAWEAQRIAAEREAHLQSLRAALGADADPVACQLSVAAAIEHSMEDALLRAIPPPREHSPSVVRRNIEKLEREKLAMLQRIQKESAPRSRRPPLKHRDSGSKFTPRPMPVFTEGGSDADGHDEATDLKTGLTELKTSLTELKTPRPPSTPKLASRPGHVASAAPKPSPPRKGGYPAGAACLPARILADYDSSHTIALQEVLMRTGHLLHRPSLLTLVARILEDESLLPVVSAPRAPVHAPIRAAATFAPGILVSGRSRVRSARMEAFSFDPFDRSVFRILMDAQSEARGLGAGAVGTQHLLLAATLQKDDVQAALDRIGISSEKVRTKLRGGKGGNMPSIDRLFAAGSKDELLPFARDTERALKASVAQSKVDGALSRNELVSWRELMLSVLRDEQTDTEAVRTLQELDVTREQAYTAVLKGERELVGAGSDKKRANTTLSQCSVDLTEKARKGELDPLVGRENEVRRCMQILVRRRKNNPVLIGDPGVGKTAIAEGIAQCIVDGRVPPSLKNMRVVSLELGLLVANTKYRGEFEQRLREVIDEVTKSDDTILFIDELHTLVGAGAAEGAIDAANLLKPALARGELQCIGATTVTEYRRYIEKDAALERRFQPVSVPEPTIPETVQILTTLSKKYAAHHNVTYEPEALEAAAKLSERYLPDRFLPDKAIDLMDEAGAILQIENFDLGQGGDVPEKTPKKGSSKEALPVVDKSHVAKVVSSWTGIPLSKLTEDEAASMLDFESSLHERVVGQSGAVSAISRALRRARVGLRSPRRPVASMIFCGPTGVGKTELAKAVAELYYGQEKAMVRLDMSEYMEAHSVSRLTGPPPGYVGYEAGGQLTEAVRRTPHTVVLMDEVEKAHPDVFNILLQVLEDGRLTDNKGRVVDFSNAMLVLTSNVGSRKILQMATSNSPGGDPAEAYSKMRAAVKAELGTAFRPEFLNRLDEVIVFEALKPSEVETVAGLMLKDLTDRCEEEGYGVKWTPALRQLVVRGGFSSTFGARPLRRAVQRFCEDAVAEAVLGGFVGEGETMELDVDAKSGDVLVRNAKGKTQRHVAKDGGGIEEEEAAKLAYDAASAAEKRSPIDAVTRPNAVVP</sequence>
<dbReference type="SUPFAM" id="SSF81923">
    <property type="entry name" value="Double Clp-N motif"/>
    <property type="match status" value="1"/>
</dbReference>